<accession>A0A935UJ42</accession>
<name>A0A935UJ42_9PROT</name>
<dbReference type="CDD" id="cd19481">
    <property type="entry name" value="RecA-like_protease"/>
    <property type="match status" value="1"/>
</dbReference>
<protein>
    <submittedName>
        <fullName evidence="5">ATP-binding protein</fullName>
    </submittedName>
</protein>
<dbReference type="Pfam" id="PF00004">
    <property type="entry name" value="AAA"/>
    <property type="match status" value="1"/>
</dbReference>
<dbReference type="GO" id="GO:0005524">
    <property type="term" value="F:ATP binding"/>
    <property type="evidence" value="ECO:0007669"/>
    <property type="project" value="UniProtKB-KW"/>
</dbReference>
<evidence type="ECO:0000256" key="3">
    <source>
        <dbReference type="ARBA" id="ARBA00022840"/>
    </source>
</evidence>
<reference evidence="5 6" key="1">
    <citation type="submission" date="2020-10" db="EMBL/GenBank/DDBJ databases">
        <title>Connecting structure to function with the recovery of over 1000 high-quality activated sludge metagenome-assembled genomes encoding full-length rRNA genes using long-read sequencing.</title>
        <authorList>
            <person name="Singleton C.M."/>
            <person name="Petriglieri F."/>
            <person name="Kristensen J.M."/>
            <person name="Kirkegaard R.H."/>
            <person name="Michaelsen T.Y."/>
            <person name="Andersen M.H."/>
            <person name="Karst S.M."/>
            <person name="Dueholm M.S."/>
            <person name="Nielsen P.H."/>
            <person name="Albertsen M."/>
        </authorList>
    </citation>
    <scope>NUCLEOTIDE SEQUENCE [LARGE SCALE GENOMIC DNA]</scope>
    <source>
        <strain evidence="5">EsbW_18-Q3-R4-48_BATAC.285</strain>
    </source>
</reference>
<sequence length="447" mass="48869">MNAPHPELSALIQLTPEWERVQLLAYCVSLNRGGSEVGATDLARLRELQAAVEALRSPEGVWEQLLGERLTPVEYDILAAVAAPEFEPRLGWTYQNLQSGHKEPWPCRALLHELFALEPHQGENLRAALAPSGTLRRARLIAVARDEAWQPLQPENGLIARIAGRRWQPPAPPGSEAVLGGASWDDLVLPADRLRMLREFMLWIEHRATVEGDWGAPCGGGPVALFAGPSGTGKTLAARVIASAMDWPLFRIDLGRLVSKYVGETEENLNRLFDAAHDQPMVLQFDEADALFAKRGEIKEARDRYANMEVSHLLSRIETHRGPVILTTNLRRNLDAAFTRRLQMVVEFPRPDVDARATLWSRLLPPRAPLAAGVDVAELASAVALTGGQIRNAALHAAYLAAGAAGAIGPAELALGIWREINKDGRECARGELGPLAAHLPQECFDG</sequence>
<dbReference type="Pfam" id="PF22977">
    <property type="entry name" value="WHD"/>
    <property type="match status" value="1"/>
</dbReference>
<dbReference type="InterPro" id="IPR054472">
    <property type="entry name" value="WHD"/>
</dbReference>
<keyword evidence="2" id="KW-0547">Nucleotide-binding</keyword>
<proteinExistence type="inferred from homology"/>
<dbReference type="InterPro" id="IPR050221">
    <property type="entry name" value="26S_Proteasome_ATPase"/>
</dbReference>
<dbReference type="InterPro" id="IPR003959">
    <property type="entry name" value="ATPase_AAA_core"/>
</dbReference>
<keyword evidence="3 5" id="KW-0067">ATP-binding</keyword>
<dbReference type="PANTHER" id="PTHR23073">
    <property type="entry name" value="26S PROTEASOME REGULATORY SUBUNIT"/>
    <property type="match status" value="1"/>
</dbReference>
<dbReference type="InterPro" id="IPR003593">
    <property type="entry name" value="AAA+_ATPase"/>
</dbReference>
<evidence type="ECO:0000256" key="2">
    <source>
        <dbReference type="ARBA" id="ARBA00022741"/>
    </source>
</evidence>
<dbReference type="SUPFAM" id="SSF52540">
    <property type="entry name" value="P-loop containing nucleoside triphosphate hydrolases"/>
    <property type="match status" value="1"/>
</dbReference>
<evidence type="ECO:0000256" key="1">
    <source>
        <dbReference type="ARBA" id="ARBA00006914"/>
    </source>
</evidence>
<evidence type="ECO:0000313" key="6">
    <source>
        <dbReference type="Proteomes" id="UP000697998"/>
    </source>
</evidence>
<comment type="similarity">
    <text evidence="1">Belongs to the AAA ATPase family.</text>
</comment>
<dbReference type="GO" id="GO:0016887">
    <property type="term" value="F:ATP hydrolysis activity"/>
    <property type="evidence" value="ECO:0007669"/>
    <property type="project" value="InterPro"/>
</dbReference>
<dbReference type="Proteomes" id="UP000697998">
    <property type="component" value="Unassembled WGS sequence"/>
</dbReference>
<evidence type="ECO:0000313" key="5">
    <source>
        <dbReference type="EMBL" id="MBK7677300.1"/>
    </source>
</evidence>
<dbReference type="EMBL" id="JADJMH010000034">
    <property type="protein sequence ID" value="MBK7677300.1"/>
    <property type="molecule type" value="Genomic_DNA"/>
</dbReference>
<feature type="domain" description="AAA+ ATPase" evidence="4">
    <location>
        <begin position="220"/>
        <end position="352"/>
    </location>
</feature>
<dbReference type="SMART" id="SM00382">
    <property type="entry name" value="AAA"/>
    <property type="match status" value="1"/>
</dbReference>
<dbReference type="AlphaFoldDB" id="A0A935UJ42"/>
<dbReference type="Gene3D" id="3.40.50.300">
    <property type="entry name" value="P-loop containing nucleotide triphosphate hydrolases"/>
    <property type="match status" value="1"/>
</dbReference>
<evidence type="ECO:0000259" key="4">
    <source>
        <dbReference type="SMART" id="SM00382"/>
    </source>
</evidence>
<dbReference type="InterPro" id="IPR027417">
    <property type="entry name" value="P-loop_NTPase"/>
</dbReference>
<comment type="caution">
    <text evidence="5">The sequence shown here is derived from an EMBL/GenBank/DDBJ whole genome shotgun (WGS) entry which is preliminary data.</text>
</comment>
<gene>
    <name evidence="5" type="ORF">IPJ27_22480</name>
</gene>
<organism evidence="5 6">
    <name type="scientific">Candidatus Accumulibacter proximus</name>
    <dbReference type="NCBI Taxonomy" id="2954385"/>
    <lineage>
        <taxon>Bacteria</taxon>
        <taxon>Pseudomonadati</taxon>
        <taxon>Pseudomonadota</taxon>
        <taxon>Betaproteobacteria</taxon>
        <taxon>Candidatus Accumulibacter</taxon>
    </lineage>
</organism>